<keyword evidence="4" id="KW-1185">Reference proteome</keyword>
<comment type="caution">
    <text evidence="3">The sequence shown here is derived from an EMBL/GenBank/DDBJ whole genome shotgun (WGS) entry which is preliminary data.</text>
</comment>
<proteinExistence type="predicted"/>
<dbReference type="InterPro" id="IPR036709">
    <property type="entry name" value="Autotransporte_beta_dom_sf"/>
</dbReference>
<sequence length="414" mass="45742">MSTNLIRLVTPVLVAGILLNHQEVSAANTESQESMTSLLSAEVYKAIAELMTLASDIRGDKPDSSDIGQYSLGQGLMYSPIATNNSEMGLRANNLRTAAKLNAQPSTYNGQYSELTLYQTGYLGEQNYSRLGAYFRVNSHILSNESSMLVNSRSQEQEGYSLTLGGDYLLNDHYLFGLALGLPFDENEKQNTESDVDGLVASGYFSYFRDDWYVDFTASYALMDTDIERRITHYSDSVINDTTEADSDIWVFSLGGGYVVDYNYLNIAFESSVQYTLSDTDRYTERLSKGNSNYLISKVDNINNLESTMLITGVSISHPFHSSLGIFQPYVRGYVHYDIDSGSERIISQLKADHSGSVLPIIVNSDDAVYGRMHLGLSGAFNEYWHGYAEASTLVGLDELSASSFTIGVSISLN</sequence>
<dbReference type="SUPFAM" id="SSF103515">
    <property type="entry name" value="Autotransporter"/>
    <property type="match status" value="1"/>
</dbReference>
<reference evidence="3 4" key="1">
    <citation type="submission" date="2018-11" db="EMBL/GenBank/DDBJ databases">
        <title>Photobacterium sp. BEI247 sp. nov., a marine bacterium isolated from Yongle Blue Hole in the South China Sea.</title>
        <authorList>
            <person name="Wang X."/>
        </authorList>
    </citation>
    <scope>NUCLEOTIDE SEQUENCE [LARGE SCALE GENOMIC DNA]</scope>
    <source>
        <strain evidence="4">BEI247</strain>
    </source>
</reference>
<keyword evidence="1" id="KW-0732">Signal</keyword>
<protein>
    <submittedName>
        <fullName evidence="3">Autotransporter outer membrane beta-barrel domain-containing protein</fullName>
    </submittedName>
</protein>
<feature type="domain" description="Autotransporter" evidence="2">
    <location>
        <begin position="126"/>
        <end position="413"/>
    </location>
</feature>
<dbReference type="OrthoDB" id="5809670at2"/>
<dbReference type="Gene3D" id="2.40.128.130">
    <property type="entry name" value="Autotransporter beta-domain"/>
    <property type="match status" value="1"/>
</dbReference>
<dbReference type="SMART" id="SM00869">
    <property type="entry name" value="Autotransporter"/>
    <property type="match status" value="1"/>
</dbReference>
<feature type="signal peptide" evidence="1">
    <location>
        <begin position="1"/>
        <end position="26"/>
    </location>
</feature>
<evidence type="ECO:0000259" key="2">
    <source>
        <dbReference type="PROSITE" id="PS51208"/>
    </source>
</evidence>
<organism evidence="3 4">
    <name type="scientific">Photobacterium chitinilyticum</name>
    <dbReference type="NCBI Taxonomy" id="2485123"/>
    <lineage>
        <taxon>Bacteria</taxon>
        <taxon>Pseudomonadati</taxon>
        <taxon>Pseudomonadota</taxon>
        <taxon>Gammaproteobacteria</taxon>
        <taxon>Vibrionales</taxon>
        <taxon>Vibrionaceae</taxon>
        <taxon>Photobacterium</taxon>
    </lineage>
</organism>
<accession>A0A444JP38</accession>
<dbReference type="Pfam" id="PF03797">
    <property type="entry name" value="Autotransporter"/>
    <property type="match status" value="1"/>
</dbReference>
<dbReference type="RefSeq" id="WP_128784506.1">
    <property type="nucleotide sequence ID" value="NZ_RJLM01000005.1"/>
</dbReference>
<dbReference type="Proteomes" id="UP000287563">
    <property type="component" value="Unassembled WGS sequence"/>
</dbReference>
<dbReference type="InterPro" id="IPR005546">
    <property type="entry name" value="Autotransporte_beta"/>
</dbReference>
<gene>
    <name evidence="3" type="ORF">EDI28_14150</name>
</gene>
<evidence type="ECO:0000313" key="3">
    <source>
        <dbReference type="EMBL" id="RWX54882.1"/>
    </source>
</evidence>
<dbReference type="EMBL" id="RJLM01000005">
    <property type="protein sequence ID" value="RWX54882.1"/>
    <property type="molecule type" value="Genomic_DNA"/>
</dbReference>
<dbReference type="PROSITE" id="PS51208">
    <property type="entry name" value="AUTOTRANSPORTER"/>
    <property type="match status" value="1"/>
</dbReference>
<evidence type="ECO:0000313" key="4">
    <source>
        <dbReference type="Proteomes" id="UP000287563"/>
    </source>
</evidence>
<feature type="chain" id="PRO_5019066564" evidence="1">
    <location>
        <begin position="27"/>
        <end position="414"/>
    </location>
</feature>
<name>A0A444JP38_9GAMM</name>
<evidence type="ECO:0000256" key="1">
    <source>
        <dbReference type="SAM" id="SignalP"/>
    </source>
</evidence>
<dbReference type="AlphaFoldDB" id="A0A444JP38"/>